<feature type="compositionally biased region" description="Low complexity" evidence="1">
    <location>
        <begin position="126"/>
        <end position="139"/>
    </location>
</feature>
<evidence type="ECO:0000313" key="4">
    <source>
        <dbReference type="Proteomes" id="UP001239445"/>
    </source>
</evidence>
<keyword evidence="2" id="KW-1133">Transmembrane helix</keyword>
<feature type="region of interest" description="Disordered" evidence="1">
    <location>
        <begin position="1"/>
        <end position="87"/>
    </location>
</feature>
<feature type="compositionally biased region" description="Polar residues" evidence="1">
    <location>
        <begin position="242"/>
        <end position="255"/>
    </location>
</feature>
<accession>A0AAJ0BI27</accession>
<name>A0AAJ0BI27_9PEZI</name>
<keyword evidence="2" id="KW-0812">Transmembrane</keyword>
<feature type="compositionally biased region" description="Gly residues" evidence="1">
    <location>
        <begin position="70"/>
        <end position="83"/>
    </location>
</feature>
<feature type="region of interest" description="Disordered" evidence="1">
    <location>
        <begin position="441"/>
        <end position="516"/>
    </location>
</feature>
<proteinExistence type="predicted"/>
<feature type="compositionally biased region" description="Pro residues" evidence="1">
    <location>
        <begin position="149"/>
        <end position="158"/>
    </location>
</feature>
<feature type="region of interest" description="Disordered" evidence="1">
    <location>
        <begin position="229"/>
        <end position="280"/>
    </location>
</feature>
<keyword evidence="2" id="KW-0472">Membrane</keyword>
<evidence type="ECO:0000256" key="2">
    <source>
        <dbReference type="SAM" id="Phobius"/>
    </source>
</evidence>
<feature type="transmembrane region" description="Helical" evidence="2">
    <location>
        <begin position="323"/>
        <end position="345"/>
    </location>
</feature>
<dbReference type="AlphaFoldDB" id="A0AAJ0BI27"/>
<feature type="compositionally biased region" description="Acidic residues" evidence="1">
    <location>
        <begin position="39"/>
        <end position="50"/>
    </location>
</feature>
<feature type="compositionally biased region" description="Basic residues" evidence="1">
    <location>
        <begin position="8"/>
        <end position="19"/>
    </location>
</feature>
<gene>
    <name evidence="3" type="ORF">QBC47DRAFT_148715</name>
</gene>
<feature type="compositionally biased region" description="Pro residues" evidence="1">
    <location>
        <begin position="444"/>
        <end position="456"/>
    </location>
</feature>
<reference evidence="3" key="1">
    <citation type="submission" date="2023-06" db="EMBL/GenBank/DDBJ databases">
        <title>Genome-scale phylogeny and comparative genomics of the fungal order Sordariales.</title>
        <authorList>
            <consortium name="Lawrence Berkeley National Laboratory"/>
            <person name="Hensen N."/>
            <person name="Bonometti L."/>
            <person name="Westerberg I."/>
            <person name="Brannstrom I.O."/>
            <person name="Guillou S."/>
            <person name="Cros-Aarteil S."/>
            <person name="Calhoun S."/>
            <person name="Haridas S."/>
            <person name="Kuo A."/>
            <person name="Mondo S."/>
            <person name="Pangilinan J."/>
            <person name="Riley R."/>
            <person name="Labutti K."/>
            <person name="Andreopoulos B."/>
            <person name="Lipzen A."/>
            <person name="Chen C."/>
            <person name="Yanf M."/>
            <person name="Daum C."/>
            <person name="Ng V."/>
            <person name="Clum A."/>
            <person name="Steindorff A."/>
            <person name="Ohm R."/>
            <person name="Martin F."/>
            <person name="Silar P."/>
            <person name="Natvig D."/>
            <person name="Lalanne C."/>
            <person name="Gautier V."/>
            <person name="Ament-Velasquez S.L."/>
            <person name="Kruys A."/>
            <person name="Hutchinson M.I."/>
            <person name="Powell A.J."/>
            <person name="Barry K."/>
            <person name="Miller A.N."/>
            <person name="Grigoriev I.V."/>
            <person name="Debuchy R."/>
            <person name="Gladieux P."/>
            <person name="Thoren M.H."/>
            <person name="Johannesson H."/>
        </authorList>
    </citation>
    <scope>NUCLEOTIDE SEQUENCE</scope>
    <source>
        <strain evidence="3">PSN4</strain>
    </source>
</reference>
<protein>
    <submittedName>
        <fullName evidence="3">Uncharacterized protein</fullName>
    </submittedName>
</protein>
<dbReference type="EMBL" id="MU839829">
    <property type="protein sequence ID" value="KAK1758679.1"/>
    <property type="molecule type" value="Genomic_DNA"/>
</dbReference>
<feature type="region of interest" description="Disordered" evidence="1">
    <location>
        <begin position="113"/>
        <end position="216"/>
    </location>
</feature>
<feature type="compositionally biased region" description="Low complexity" evidence="1">
    <location>
        <begin position="256"/>
        <end position="280"/>
    </location>
</feature>
<comment type="caution">
    <text evidence="3">The sequence shown here is derived from an EMBL/GenBank/DDBJ whole genome shotgun (WGS) entry which is preliminary data.</text>
</comment>
<feature type="compositionally biased region" description="Pro residues" evidence="1">
    <location>
        <begin position="482"/>
        <end position="515"/>
    </location>
</feature>
<feature type="compositionally biased region" description="Low complexity" evidence="1">
    <location>
        <begin position="204"/>
        <end position="216"/>
    </location>
</feature>
<keyword evidence="4" id="KW-1185">Reference proteome</keyword>
<organism evidence="3 4">
    <name type="scientific">Echria macrotheca</name>
    <dbReference type="NCBI Taxonomy" id="438768"/>
    <lineage>
        <taxon>Eukaryota</taxon>
        <taxon>Fungi</taxon>
        <taxon>Dikarya</taxon>
        <taxon>Ascomycota</taxon>
        <taxon>Pezizomycotina</taxon>
        <taxon>Sordariomycetes</taxon>
        <taxon>Sordariomycetidae</taxon>
        <taxon>Sordariales</taxon>
        <taxon>Schizotheciaceae</taxon>
        <taxon>Echria</taxon>
    </lineage>
</organism>
<sequence>MRSTGPSLRRRNYVKRKNERRWLSQRDDDSDGFASGEDSGPDSDSDDEDAFPIARPLTRPTGNAGQSVGAVGGSSGTTLGVGSGSVVAGGANKVVQPIIPPTEKAVVLPGSTLGAAEGGVEEESVSDSVSDGIDSLSDSASEDEATTTAPPPPPPPATTAPAAIATPPPPPALTTSSSAAPPPPPPPASTSTAATTRPPPPALAPANPGTTSTSSSSTVVVALPAVTESTTSIPGGGVQTLPLPSQTATRTQATPSASGTGALISSSSSTIAPTPLPTLEVPTTDVAPVATTALGGSVQEDNAEAGNTLGAATGEEPRMNAGAAAGIVVGVLALIGLLVGAAFLYKKWRRNNDSSPLPFFGRKSNRDSAPGMAYNGATMEKDTIPILPPPSLGEKKTNSEMMDHLMQATFRAENGGRDSGPNAQPVPFQPGFLDETAYTALAGPPTPMMAPPPGGKPKPVIQWLDNVKTPRQSGVTRWPSADAPPIPPTKPGPMPPWQADPPSRPPMPQFKPPQPAFRNEANARYTATTNTTTTTGSDVWYG</sequence>
<evidence type="ECO:0000256" key="1">
    <source>
        <dbReference type="SAM" id="MobiDB-lite"/>
    </source>
</evidence>
<dbReference type="Proteomes" id="UP001239445">
    <property type="component" value="Unassembled WGS sequence"/>
</dbReference>
<evidence type="ECO:0000313" key="3">
    <source>
        <dbReference type="EMBL" id="KAK1758679.1"/>
    </source>
</evidence>